<dbReference type="Pfam" id="PF22618">
    <property type="entry name" value="RskA_N"/>
    <property type="match status" value="1"/>
</dbReference>
<keyword evidence="7 12" id="KW-0472">Membrane</keyword>
<dbReference type="EMBL" id="JAUCGQ010000001">
    <property type="protein sequence ID" value="MDM7855083.1"/>
    <property type="molecule type" value="Genomic_DNA"/>
</dbReference>
<organism evidence="15 16">
    <name type="scientific">Cellulomonas alba</name>
    <dbReference type="NCBI Taxonomy" id="3053467"/>
    <lineage>
        <taxon>Bacteria</taxon>
        <taxon>Bacillati</taxon>
        <taxon>Actinomycetota</taxon>
        <taxon>Actinomycetes</taxon>
        <taxon>Micrococcales</taxon>
        <taxon>Cellulomonadaceae</taxon>
        <taxon>Cellulomonas</taxon>
    </lineage>
</organism>
<evidence type="ECO:0000256" key="8">
    <source>
        <dbReference type="ARBA" id="ARBA00023163"/>
    </source>
</evidence>
<dbReference type="Gene3D" id="1.10.10.1320">
    <property type="entry name" value="Anti-sigma factor, zinc-finger domain"/>
    <property type="match status" value="1"/>
</dbReference>
<dbReference type="RefSeq" id="WP_289454892.1">
    <property type="nucleotide sequence ID" value="NZ_JAUCGQ010000001.1"/>
</dbReference>
<feature type="domain" description="Anti-sigma K factor RskA C-terminal" evidence="13">
    <location>
        <begin position="108"/>
        <end position="243"/>
    </location>
</feature>
<evidence type="ECO:0000256" key="1">
    <source>
        <dbReference type="ARBA" id="ARBA00004167"/>
    </source>
</evidence>
<evidence type="ECO:0000256" key="9">
    <source>
        <dbReference type="ARBA" id="ARBA00029829"/>
    </source>
</evidence>
<evidence type="ECO:0000313" key="16">
    <source>
        <dbReference type="Proteomes" id="UP001529338"/>
    </source>
</evidence>
<dbReference type="PANTHER" id="PTHR37461:SF1">
    <property type="entry name" value="ANTI-SIGMA-K FACTOR RSKA"/>
    <property type="match status" value="1"/>
</dbReference>
<name>A0ABT7SFV5_9CELL</name>
<evidence type="ECO:0000256" key="6">
    <source>
        <dbReference type="ARBA" id="ARBA00023015"/>
    </source>
</evidence>
<keyword evidence="16" id="KW-1185">Reference proteome</keyword>
<reference evidence="15 16" key="1">
    <citation type="submission" date="2023-06" db="EMBL/GenBank/DDBJ databases">
        <title>Cellulomonas sp. MW4 Whole genome sequence.</title>
        <authorList>
            <person name="Park S."/>
        </authorList>
    </citation>
    <scope>NUCLEOTIDE SEQUENCE [LARGE SCALE GENOMIC DNA]</scope>
    <source>
        <strain evidence="15 16">MW4</strain>
    </source>
</reference>
<evidence type="ECO:0000259" key="13">
    <source>
        <dbReference type="Pfam" id="PF10099"/>
    </source>
</evidence>
<evidence type="ECO:0000256" key="10">
    <source>
        <dbReference type="ARBA" id="ARBA00030803"/>
    </source>
</evidence>
<evidence type="ECO:0000256" key="7">
    <source>
        <dbReference type="ARBA" id="ARBA00023136"/>
    </source>
</evidence>
<keyword evidence="5 12" id="KW-1133">Transmembrane helix</keyword>
<keyword evidence="4 12" id="KW-0812">Transmembrane</keyword>
<dbReference type="InterPro" id="IPR051474">
    <property type="entry name" value="Anti-sigma-K/W_factor"/>
</dbReference>
<dbReference type="InterPro" id="IPR041916">
    <property type="entry name" value="Anti_sigma_zinc_sf"/>
</dbReference>
<proteinExistence type="predicted"/>
<evidence type="ECO:0000256" key="2">
    <source>
        <dbReference type="ARBA" id="ARBA00004236"/>
    </source>
</evidence>
<keyword evidence="3" id="KW-1003">Cell membrane</keyword>
<sequence>MSEDDELARDLLAAYALDAVDDDERRAVERLLATDPTAVRELAGFREVAARLAATSATPPPPQLRADVLAAARRTPQVEPEAPQAEPRAPRPATVTPLDSRRRTPVRWVAIAAAFVVGAAIPTAIAVQQAHRLDHVEQQQAALAGLLSDPSASVVHGDVSGGGQATAVVTGDRALFAVTDLPEPAPGHVYQLWVLADGTPRSAGLMPDGGDQHALVADGFSAGDSLAMTLEPAGGSPQPTTAPLVVLSA</sequence>
<evidence type="ECO:0000256" key="12">
    <source>
        <dbReference type="SAM" id="Phobius"/>
    </source>
</evidence>
<accession>A0ABT7SFV5</accession>
<evidence type="ECO:0000313" key="15">
    <source>
        <dbReference type="EMBL" id="MDM7855083.1"/>
    </source>
</evidence>
<keyword evidence="6" id="KW-0805">Transcription regulation</keyword>
<keyword evidence="8" id="KW-0804">Transcription</keyword>
<dbReference type="Pfam" id="PF10099">
    <property type="entry name" value="RskA_C"/>
    <property type="match status" value="1"/>
</dbReference>
<comment type="subcellular location">
    <subcellularLocation>
        <location evidence="2">Cell membrane</location>
    </subcellularLocation>
    <subcellularLocation>
        <location evidence="1">Membrane</location>
        <topology evidence="1">Single-pass membrane protein</topology>
    </subcellularLocation>
</comment>
<gene>
    <name evidence="15" type="ORF">QRT04_09085</name>
</gene>
<dbReference type="InterPro" id="IPR018764">
    <property type="entry name" value="RskA_C"/>
</dbReference>
<dbReference type="PANTHER" id="PTHR37461">
    <property type="entry name" value="ANTI-SIGMA-K FACTOR RSKA"/>
    <property type="match status" value="1"/>
</dbReference>
<feature type="domain" description="Anti-sigma-K factor RskA N-terminal" evidence="14">
    <location>
        <begin position="10"/>
        <end position="41"/>
    </location>
</feature>
<evidence type="ECO:0000256" key="4">
    <source>
        <dbReference type="ARBA" id="ARBA00022692"/>
    </source>
</evidence>
<feature type="compositionally biased region" description="Low complexity" evidence="11">
    <location>
        <begin position="77"/>
        <end position="93"/>
    </location>
</feature>
<comment type="caution">
    <text evidence="15">The sequence shown here is derived from an EMBL/GenBank/DDBJ whole genome shotgun (WGS) entry which is preliminary data.</text>
</comment>
<feature type="region of interest" description="Disordered" evidence="11">
    <location>
        <begin position="73"/>
        <end position="100"/>
    </location>
</feature>
<dbReference type="Proteomes" id="UP001529338">
    <property type="component" value="Unassembled WGS sequence"/>
</dbReference>
<evidence type="ECO:0000256" key="5">
    <source>
        <dbReference type="ARBA" id="ARBA00022989"/>
    </source>
</evidence>
<feature type="transmembrane region" description="Helical" evidence="12">
    <location>
        <begin position="108"/>
        <end position="127"/>
    </location>
</feature>
<protein>
    <recommendedName>
        <fullName evidence="10">Regulator of SigK</fullName>
    </recommendedName>
    <alternativeName>
        <fullName evidence="9">Sigma-K anti-sigma factor RskA</fullName>
    </alternativeName>
</protein>
<dbReference type="InterPro" id="IPR053877">
    <property type="entry name" value="RskA_N"/>
</dbReference>
<evidence type="ECO:0000256" key="11">
    <source>
        <dbReference type="SAM" id="MobiDB-lite"/>
    </source>
</evidence>
<evidence type="ECO:0000256" key="3">
    <source>
        <dbReference type="ARBA" id="ARBA00022475"/>
    </source>
</evidence>
<evidence type="ECO:0000259" key="14">
    <source>
        <dbReference type="Pfam" id="PF22618"/>
    </source>
</evidence>